<evidence type="ECO:0008006" key="4">
    <source>
        <dbReference type="Google" id="ProtNLM"/>
    </source>
</evidence>
<name>A0ABU0M439_9HYPH</name>
<proteinExistence type="predicted"/>
<keyword evidence="1" id="KW-1133">Transmembrane helix</keyword>
<gene>
    <name evidence="2" type="ORF">QO015_001315</name>
</gene>
<reference evidence="2 3" key="1">
    <citation type="submission" date="2023-07" db="EMBL/GenBank/DDBJ databases">
        <title>Genomic Encyclopedia of Type Strains, Phase IV (KMG-IV): sequencing the most valuable type-strain genomes for metagenomic binning, comparative biology and taxonomic classification.</title>
        <authorList>
            <person name="Goeker M."/>
        </authorList>
    </citation>
    <scope>NUCLEOTIDE SEQUENCE [LARGE SCALE GENOMIC DNA]</scope>
    <source>
        <strain evidence="2 3">B1-1</strain>
    </source>
</reference>
<sequence>MMDAAPAHLPPVALREDVLVSICFGDLASDHETFDAIAALAARVDARFRFREIIVVADDSRRADFLPLIRRVANVRLFTVRDGTAYYRRRVIAAEEAIGDVVLLVSSAELGCVDPIEMIERAADEQRGVLATRRPKIRHGSPGSVLVLLGRLAGFKVNPRDLQSLALPRTLLNQLLAHPDPDLALRFPPRDPRVPLAFIEVAAGVTVPRNAGLRRRLDLLQKLLVYMAPNLLLAVTLASAFLAMLGFFYGLYVVAAWILVHDLAPGWLTLSAVLSLSMVFLGISITGLSLGLQQLLSRTNGGRLDSVAAEVNRIDLFGQVASDLNVDFEHDLAGLRQIPKP</sequence>
<accession>A0ABU0M439</accession>
<feature type="transmembrane region" description="Helical" evidence="1">
    <location>
        <begin position="266"/>
        <end position="290"/>
    </location>
</feature>
<protein>
    <recommendedName>
        <fullName evidence="4">Glycosyltransferase</fullName>
    </recommendedName>
</protein>
<comment type="caution">
    <text evidence="2">The sequence shown here is derived from an EMBL/GenBank/DDBJ whole genome shotgun (WGS) entry which is preliminary data.</text>
</comment>
<feature type="transmembrane region" description="Helical" evidence="1">
    <location>
        <begin position="231"/>
        <end position="260"/>
    </location>
</feature>
<organism evidence="2 3">
    <name type="scientific">Kaistia geumhonensis</name>
    <dbReference type="NCBI Taxonomy" id="410839"/>
    <lineage>
        <taxon>Bacteria</taxon>
        <taxon>Pseudomonadati</taxon>
        <taxon>Pseudomonadota</taxon>
        <taxon>Alphaproteobacteria</taxon>
        <taxon>Hyphomicrobiales</taxon>
        <taxon>Kaistiaceae</taxon>
        <taxon>Kaistia</taxon>
    </lineage>
</organism>
<keyword evidence="1" id="KW-0472">Membrane</keyword>
<dbReference type="RefSeq" id="WP_266280655.1">
    <property type="nucleotide sequence ID" value="NZ_JAPKNF010000001.1"/>
</dbReference>
<dbReference type="EMBL" id="JAUSWJ010000001">
    <property type="protein sequence ID" value="MDQ0515702.1"/>
    <property type="molecule type" value="Genomic_DNA"/>
</dbReference>
<dbReference type="Proteomes" id="UP001223743">
    <property type="component" value="Unassembled WGS sequence"/>
</dbReference>
<keyword evidence="1" id="KW-0812">Transmembrane</keyword>
<evidence type="ECO:0000313" key="2">
    <source>
        <dbReference type="EMBL" id="MDQ0515702.1"/>
    </source>
</evidence>
<keyword evidence="3" id="KW-1185">Reference proteome</keyword>
<evidence type="ECO:0000313" key="3">
    <source>
        <dbReference type="Proteomes" id="UP001223743"/>
    </source>
</evidence>
<evidence type="ECO:0000256" key="1">
    <source>
        <dbReference type="SAM" id="Phobius"/>
    </source>
</evidence>